<evidence type="ECO:0000259" key="2">
    <source>
        <dbReference type="Pfam" id="PF14368"/>
    </source>
</evidence>
<proteinExistence type="predicted"/>
<dbReference type="Pfam" id="PF14368">
    <property type="entry name" value="LTP_2"/>
    <property type="match status" value="1"/>
</dbReference>
<gene>
    <name evidence="3" type="ORF">O6P43_004302</name>
</gene>
<name>A0AAD7Q3N9_QUISA</name>
<accession>A0AAD7Q3N9</accession>
<feature type="region of interest" description="Disordered" evidence="1">
    <location>
        <begin position="69"/>
        <end position="100"/>
    </location>
</feature>
<evidence type="ECO:0000256" key="1">
    <source>
        <dbReference type="SAM" id="MobiDB-lite"/>
    </source>
</evidence>
<comment type="caution">
    <text evidence="3">The sequence shown here is derived from an EMBL/GenBank/DDBJ whole genome shotgun (WGS) entry which is preliminary data.</text>
</comment>
<dbReference type="InterPro" id="IPR036312">
    <property type="entry name" value="Bifun_inhib/LTP/seed_sf"/>
</dbReference>
<feature type="domain" description="Bifunctional inhibitor/plant lipid transfer protein/seed storage helical" evidence="2">
    <location>
        <begin position="7"/>
        <end position="53"/>
    </location>
</feature>
<keyword evidence="4" id="KW-1185">Reference proteome</keyword>
<dbReference type="AlphaFoldDB" id="A0AAD7Q3N9"/>
<sequence length="130" mass="13850">MSCAVVDSAKEAEECVRHLSGLASCVTYIFGESKAPATECCSGIKKAFKNDEKSLLHLDPKSPEAQVFNQMGKVSDTGGSASSNPAPSPTVEGSTSNPRKSIAKNAANCYIRKRFLGFEVLVGGILLRYF</sequence>
<dbReference type="SUPFAM" id="SSF47699">
    <property type="entry name" value="Bifunctional inhibitor/lipid-transfer protein/seed storage 2S albumin"/>
    <property type="match status" value="1"/>
</dbReference>
<dbReference type="EMBL" id="JARAOO010000003">
    <property type="protein sequence ID" value="KAJ7974192.1"/>
    <property type="molecule type" value="Genomic_DNA"/>
</dbReference>
<protein>
    <submittedName>
        <fullName evidence="3">Lipid transfer protein</fullName>
    </submittedName>
</protein>
<dbReference type="InterPro" id="IPR016140">
    <property type="entry name" value="Bifunc_inhib/LTP/seed_store"/>
</dbReference>
<organism evidence="3 4">
    <name type="scientific">Quillaja saponaria</name>
    <name type="common">Soap bark tree</name>
    <dbReference type="NCBI Taxonomy" id="32244"/>
    <lineage>
        <taxon>Eukaryota</taxon>
        <taxon>Viridiplantae</taxon>
        <taxon>Streptophyta</taxon>
        <taxon>Embryophyta</taxon>
        <taxon>Tracheophyta</taxon>
        <taxon>Spermatophyta</taxon>
        <taxon>Magnoliopsida</taxon>
        <taxon>eudicotyledons</taxon>
        <taxon>Gunneridae</taxon>
        <taxon>Pentapetalae</taxon>
        <taxon>rosids</taxon>
        <taxon>fabids</taxon>
        <taxon>Fabales</taxon>
        <taxon>Quillajaceae</taxon>
        <taxon>Quillaja</taxon>
    </lineage>
</organism>
<dbReference type="Proteomes" id="UP001163823">
    <property type="component" value="Chromosome 3"/>
</dbReference>
<evidence type="ECO:0000313" key="3">
    <source>
        <dbReference type="EMBL" id="KAJ7974192.1"/>
    </source>
</evidence>
<reference evidence="3" key="1">
    <citation type="journal article" date="2023" name="Science">
        <title>Elucidation of the pathway for biosynthesis of saponin adjuvants from the soapbark tree.</title>
        <authorList>
            <person name="Reed J."/>
            <person name="Orme A."/>
            <person name="El-Demerdash A."/>
            <person name="Owen C."/>
            <person name="Martin L.B.B."/>
            <person name="Misra R.C."/>
            <person name="Kikuchi S."/>
            <person name="Rejzek M."/>
            <person name="Martin A.C."/>
            <person name="Harkess A."/>
            <person name="Leebens-Mack J."/>
            <person name="Louveau T."/>
            <person name="Stephenson M.J."/>
            <person name="Osbourn A."/>
        </authorList>
    </citation>
    <scope>NUCLEOTIDE SEQUENCE</scope>
    <source>
        <strain evidence="3">S10</strain>
    </source>
</reference>
<dbReference type="Gene3D" id="1.10.110.10">
    <property type="entry name" value="Plant lipid-transfer and hydrophobic proteins"/>
    <property type="match status" value="1"/>
</dbReference>
<dbReference type="CDD" id="cd00010">
    <property type="entry name" value="AAI_LTSS"/>
    <property type="match status" value="1"/>
</dbReference>
<evidence type="ECO:0000313" key="4">
    <source>
        <dbReference type="Proteomes" id="UP001163823"/>
    </source>
</evidence>